<dbReference type="InterPro" id="IPR000531">
    <property type="entry name" value="Beta-barrel_TonB"/>
</dbReference>
<feature type="region of interest" description="Disordered" evidence="10">
    <location>
        <begin position="1"/>
        <end position="20"/>
    </location>
</feature>
<dbReference type="Gene3D" id="2.170.130.10">
    <property type="entry name" value="TonB-dependent receptor, plug domain"/>
    <property type="match status" value="1"/>
</dbReference>
<dbReference type="InterPro" id="IPR039426">
    <property type="entry name" value="TonB-dep_rcpt-like"/>
</dbReference>
<feature type="compositionally biased region" description="Low complexity" evidence="10">
    <location>
        <begin position="50"/>
        <end position="62"/>
    </location>
</feature>
<dbReference type="SUPFAM" id="SSF56935">
    <property type="entry name" value="Porins"/>
    <property type="match status" value="1"/>
</dbReference>
<evidence type="ECO:0000256" key="1">
    <source>
        <dbReference type="ARBA" id="ARBA00004571"/>
    </source>
</evidence>
<evidence type="ECO:0000313" key="14">
    <source>
        <dbReference type="Proteomes" id="UP000246077"/>
    </source>
</evidence>
<organism evidence="13 14">
    <name type="scientific">Zavarzinia compransoris</name>
    <dbReference type="NCBI Taxonomy" id="1264899"/>
    <lineage>
        <taxon>Bacteria</taxon>
        <taxon>Pseudomonadati</taxon>
        <taxon>Pseudomonadota</taxon>
        <taxon>Alphaproteobacteria</taxon>
        <taxon>Rhodospirillales</taxon>
        <taxon>Zavarziniaceae</taxon>
        <taxon>Zavarzinia</taxon>
    </lineage>
</organism>
<evidence type="ECO:0000259" key="12">
    <source>
        <dbReference type="Pfam" id="PF07715"/>
    </source>
</evidence>
<evidence type="ECO:0000256" key="8">
    <source>
        <dbReference type="PROSITE-ProRule" id="PRU01360"/>
    </source>
</evidence>
<evidence type="ECO:0000256" key="4">
    <source>
        <dbReference type="ARBA" id="ARBA00022692"/>
    </source>
</evidence>
<keyword evidence="4 8" id="KW-0812">Transmembrane</keyword>
<dbReference type="InterPro" id="IPR012910">
    <property type="entry name" value="Plug_dom"/>
</dbReference>
<evidence type="ECO:0000256" key="9">
    <source>
        <dbReference type="RuleBase" id="RU003357"/>
    </source>
</evidence>
<keyword evidence="6 8" id="KW-0472">Membrane</keyword>
<feature type="region of interest" description="Disordered" evidence="10">
    <location>
        <begin position="50"/>
        <end position="81"/>
    </location>
</feature>
<keyword evidence="14" id="KW-1185">Reference proteome</keyword>
<dbReference type="InterPro" id="IPR036942">
    <property type="entry name" value="Beta-barrel_TonB_sf"/>
</dbReference>
<comment type="subcellular location">
    <subcellularLocation>
        <location evidence="1 8">Cell outer membrane</location>
        <topology evidence="1 8">Multi-pass membrane protein</topology>
    </subcellularLocation>
</comment>
<protein>
    <submittedName>
        <fullName evidence="13">TonB-dependent siderophore receptor</fullName>
    </submittedName>
</protein>
<gene>
    <name evidence="13" type="ORF">DKG75_07915</name>
</gene>
<dbReference type="AlphaFoldDB" id="A0A317E6K8"/>
<evidence type="ECO:0000256" key="2">
    <source>
        <dbReference type="ARBA" id="ARBA00022448"/>
    </source>
</evidence>
<dbReference type="GO" id="GO:0009279">
    <property type="term" value="C:cell outer membrane"/>
    <property type="evidence" value="ECO:0007669"/>
    <property type="project" value="UniProtKB-SubCell"/>
</dbReference>
<dbReference type="Gene3D" id="2.40.170.20">
    <property type="entry name" value="TonB-dependent receptor, beta-barrel domain"/>
    <property type="match status" value="1"/>
</dbReference>
<dbReference type="EMBL" id="QGLF01000002">
    <property type="protein sequence ID" value="PWR21900.1"/>
    <property type="molecule type" value="Genomic_DNA"/>
</dbReference>
<comment type="caution">
    <text evidence="13">The sequence shown here is derived from an EMBL/GenBank/DDBJ whole genome shotgun (WGS) entry which is preliminary data.</text>
</comment>
<reference evidence="14" key="1">
    <citation type="submission" date="2018-05" db="EMBL/GenBank/DDBJ databases">
        <title>Zavarzinia sp. HR-AS.</title>
        <authorList>
            <person name="Lee Y."/>
            <person name="Jeon C.O."/>
        </authorList>
    </citation>
    <scope>NUCLEOTIDE SEQUENCE [LARGE SCALE GENOMIC DNA]</scope>
    <source>
        <strain evidence="14">DSM 1231</strain>
    </source>
</reference>
<evidence type="ECO:0000256" key="6">
    <source>
        <dbReference type="ARBA" id="ARBA00023136"/>
    </source>
</evidence>
<evidence type="ECO:0000256" key="7">
    <source>
        <dbReference type="ARBA" id="ARBA00023237"/>
    </source>
</evidence>
<evidence type="ECO:0000259" key="11">
    <source>
        <dbReference type="Pfam" id="PF00593"/>
    </source>
</evidence>
<evidence type="ECO:0000313" key="13">
    <source>
        <dbReference type="EMBL" id="PWR21900.1"/>
    </source>
</evidence>
<dbReference type="PROSITE" id="PS52016">
    <property type="entry name" value="TONB_DEPENDENT_REC_3"/>
    <property type="match status" value="1"/>
</dbReference>
<sequence length="777" mass="83194">MTNATRNTRKPASLRLETAQARTPNLKAGLALGVSALMFAPALALGQQAATPAETETETLPTVDVQGEPNPNAQPGVPYKARTSGDERLVRPLAETPKTIEVITKEAIAESGYTDLRDILDAQPGITVGTGENGNAFGDRYIIRGQEARSDVFVDGLRDPGMTTRESFAIEQLEISKGPDSTFAGRGSAGGQINAVTKQANPAFNFATISTAYGTDDHTRVTVDANQTFGEGFAIRANVLYAYEGVPDRDPAERERYGLALSGFLAFTDDFDITVDYYGLRADENPDLGGLLVSSGNVVLPPAYAQDGDFQTSDVDTMTLRARYRFNESLRLTNLTRHGTSDNDYAVTGMGANAATRYTAAGTPFQSRSLSFHNGWQEVAYFANQTNLFYDTKLAGLTNQFVVSIEYTDHSVINGVYTSTNTGAFNCRSTAGAGALNAHCANNPDGSYVGNLNSLLGRRVDRSGWDSDWGVKTIGISLMDTIDVTDDLSVFLGGRVDRYDYNLKTRNNGTGAVTDYGSVEDTLWNGFLGVTYDVAPGGIVYATVGTAADINGGESDVGTSSGYGGTVTFNGSIGGAKPERSTVIEIGTKWNIFDEKLLLTAAAFQVRKTDVMEGADYASLGTFNTGENEVRGVELGLTGEILPGLEAQAGIAIMRSEVTKSATAANVGWGLANFADVSASAQLRYHVTDALAVGGAVKYEGERSVGQPDTAAVNARVVPDYTVYDLFATYRINRNFNARLNVNNLFDEDYYLAAYRSGAFVYKGDGRQVTLTVDYEF</sequence>
<keyword evidence="7 8" id="KW-0998">Cell outer membrane</keyword>
<evidence type="ECO:0000256" key="10">
    <source>
        <dbReference type="SAM" id="MobiDB-lite"/>
    </source>
</evidence>
<keyword evidence="3 8" id="KW-1134">Transmembrane beta strand</keyword>
<proteinExistence type="inferred from homology"/>
<dbReference type="CDD" id="cd01347">
    <property type="entry name" value="ligand_gated_channel"/>
    <property type="match status" value="1"/>
</dbReference>
<dbReference type="Pfam" id="PF07715">
    <property type="entry name" value="Plug"/>
    <property type="match status" value="1"/>
</dbReference>
<dbReference type="GO" id="GO:0015344">
    <property type="term" value="F:siderophore uptake transmembrane transporter activity"/>
    <property type="evidence" value="ECO:0007669"/>
    <property type="project" value="TreeGrafter"/>
</dbReference>
<feature type="domain" description="TonB-dependent receptor plug" evidence="12">
    <location>
        <begin position="93"/>
        <end position="191"/>
    </location>
</feature>
<feature type="domain" description="TonB-dependent receptor-like beta-barrel" evidence="11">
    <location>
        <begin position="268"/>
        <end position="745"/>
    </location>
</feature>
<dbReference type="PANTHER" id="PTHR32552">
    <property type="entry name" value="FERRICHROME IRON RECEPTOR-RELATED"/>
    <property type="match status" value="1"/>
</dbReference>
<dbReference type="OrthoDB" id="9760333at2"/>
<dbReference type="Pfam" id="PF00593">
    <property type="entry name" value="TonB_dep_Rec_b-barrel"/>
    <property type="match status" value="1"/>
</dbReference>
<evidence type="ECO:0000256" key="5">
    <source>
        <dbReference type="ARBA" id="ARBA00023077"/>
    </source>
</evidence>
<dbReference type="PANTHER" id="PTHR32552:SF83">
    <property type="entry name" value="BLR3904 PROTEIN"/>
    <property type="match status" value="1"/>
</dbReference>
<accession>A0A317E6K8</accession>
<keyword evidence="5 9" id="KW-0798">TonB box</keyword>
<keyword evidence="2 8" id="KW-0813">Transport</keyword>
<name>A0A317E6K8_9PROT</name>
<dbReference type="RefSeq" id="WP_109920544.1">
    <property type="nucleotide sequence ID" value="NZ_QGLF01000002.1"/>
</dbReference>
<evidence type="ECO:0000256" key="3">
    <source>
        <dbReference type="ARBA" id="ARBA00022452"/>
    </source>
</evidence>
<dbReference type="InterPro" id="IPR037066">
    <property type="entry name" value="Plug_dom_sf"/>
</dbReference>
<keyword evidence="13" id="KW-0675">Receptor</keyword>
<dbReference type="Proteomes" id="UP000246077">
    <property type="component" value="Unassembled WGS sequence"/>
</dbReference>
<comment type="similarity">
    <text evidence="8 9">Belongs to the TonB-dependent receptor family.</text>
</comment>